<dbReference type="Proteomes" id="UP000297910">
    <property type="component" value="Unassembled WGS sequence"/>
</dbReference>
<name>A0A4Z1FQ16_9HELO</name>
<reference evidence="2 3" key="1">
    <citation type="submission" date="2017-12" db="EMBL/GenBank/DDBJ databases">
        <title>Comparative genomics of Botrytis spp.</title>
        <authorList>
            <person name="Valero-Jimenez C.A."/>
            <person name="Tapia P."/>
            <person name="Veloso J."/>
            <person name="Silva-Moreno E."/>
            <person name="Staats M."/>
            <person name="Valdes J.H."/>
            <person name="Van Kan J.A.L."/>
        </authorList>
    </citation>
    <scope>NUCLEOTIDE SEQUENCE [LARGE SCALE GENOMIC DNA]</scope>
    <source>
        <strain evidence="2 3">Bp0003</strain>
    </source>
</reference>
<feature type="compositionally biased region" description="Low complexity" evidence="1">
    <location>
        <begin position="325"/>
        <end position="352"/>
    </location>
</feature>
<accession>A0A4Z1FQ16</accession>
<evidence type="ECO:0000256" key="1">
    <source>
        <dbReference type="SAM" id="MobiDB-lite"/>
    </source>
</evidence>
<evidence type="ECO:0000313" key="3">
    <source>
        <dbReference type="Proteomes" id="UP000297910"/>
    </source>
</evidence>
<feature type="region of interest" description="Disordered" evidence="1">
    <location>
        <begin position="83"/>
        <end position="115"/>
    </location>
</feature>
<proteinExistence type="predicted"/>
<organism evidence="2 3">
    <name type="scientific">Botrytis paeoniae</name>
    <dbReference type="NCBI Taxonomy" id="278948"/>
    <lineage>
        <taxon>Eukaryota</taxon>
        <taxon>Fungi</taxon>
        <taxon>Dikarya</taxon>
        <taxon>Ascomycota</taxon>
        <taxon>Pezizomycotina</taxon>
        <taxon>Leotiomycetes</taxon>
        <taxon>Helotiales</taxon>
        <taxon>Sclerotiniaceae</taxon>
        <taxon>Botrytis</taxon>
    </lineage>
</organism>
<evidence type="ECO:0000313" key="2">
    <source>
        <dbReference type="EMBL" id="TGO25500.1"/>
    </source>
</evidence>
<protein>
    <submittedName>
        <fullName evidence="2">Uncharacterized protein</fullName>
    </submittedName>
</protein>
<feature type="compositionally biased region" description="Low complexity" evidence="1">
    <location>
        <begin position="97"/>
        <end position="115"/>
    </location>
</feature>
<feature type="region of interest" description="Disordered" evidence="1">
    <location>
        <begin position="325"/>
        <end position="356"/>
    </location>
</feature>
<gene>
    <name evidence="2" type="ORF">BPAE_0079g00160</name>
</gene>
<keyword evidence="3" id="KW-1185">Reference proteome</keyword>
<comment type="caution">
    <text evidence="2">The sequence shown here is derived from an EMBL/GenBank/DDBJ whole genome shotgun (WGS) entry which is preliminary data.</text>
</comment>
<dbReference type="EMBL" id="PQXI01000079">
    <property type="protein sequence ID" value="TGO25500.1"/>
    <property type="molecule type" value="Genomic_DNA"/>
</dbReference>
<dbReference type="AlphaFoldDB" id="A0A4Z1FQ16"/>
<sequence>MIKNLDPNGDDDMEIPFVKITIPEDPCKPLSEVHHGGLFGAAFNLASNLVDGIPDDACHLVFPIVKDIKLPLPDWLTIEIYPPQESLPENPDDEENSTTSPSRTSSLSSQSSTSASTSSLSFTFSCSASAVPYCPPVQSAPKVIALYARPQLRAPPKRLLYLPLLRKFQQEQQLELTEIFASAPTSPDYSFYLSMGSSLSAAQSTGSQQAFNSSSSSPGILSTATESILTVPSSSIPRTIISTSDTSNSKSTGYLIGNVTFLSETLSGTKSRLFTSHYSSASSILFRTTITSKAKVIPNAFVTIESTSVSNTAEATISWVPSISISTSKPSSSIASSPRTTSSAAPARSSTITVPSSHVASTTTPAIEATTLINMFQMNFWHQTDKKKKSTENLWYMYVKKLVDINLSHLDFCQTSGLVSVQDQNITSHDLLPNPIPYPEGSFALPPKSAGAGRHYKGDRSAVGDVFCPCKPTVSCWGNVGGAPVVVCDGNTSIYPMVLCCLEN</sequence>